<sequence length="307" mass="31773">MGSVWRLYIPMYPSSMPRSAVNFGSPGPCLPPQPQPMGVSSTSTQPPPRFQRDSLRTLEAAAATTAGGSSVGSSSTGGLGAQAGVNRWDGDRQQQQQQLQQRQRQQPRLCKAQARGCLLRALRSAVMPGSQSLLLEPAAGAAAATSDSDKERESSGTESGIGVGGNRQREQQPLSFSRMGVSFGNGADDADGDADDVYGDVEDISHRSREGDGGSRHGHVVTDLLAAGSRAAALAMPRPSRAGAANPVWVALAAAAAVLTAAHTPSTFRSMTLAPLLLAALPAAVLSTRHLGSQSPVCQPCRSLDPA</sequence>
<keyword evidence="4" id="KW-1185">Reference proteome</keyword>
<evidence type="ECO:0000313" key="3">
    <source>
        <dbReference type="EMBL" id="GIM07888.1"/>
    </source>
</evidence>
<evidence type="ECO:0000313" key="2">
    <source>
        <dbReference type="EMBL" id="GIL82505.1"/>
    </source>
</evidence>
<dbReference type="Proteomes" id="UP000747110">
    <property type="component" value="Unassembled WGS sequence"/>
</dbReference>
<proteinExistence type="predicted"/>
<reference evidence="2" key="1">
    <citation type="journal article" date="2021" name="Proc. Natl. Acad. Sci. U.S.A.">
        <title>Three genomes in the algal genus Volvox reveal the fate of a haploid sex-determining region after a transition to homothallism.</title>
        <authorList>
            <person name="Yamamoto K."/>
            <person name="Hamaji T."/>
            <person name="Kawai-Toyooka H."/>
            <person name="Matsuzaki R."/>
            <person name="Takahashi F."/>
            <person name="Nishimura Y."/>
            <person name="Kawachi M."/>
            <person name="Noguchi H."/>
            <person name="Minakuchi Y."/>
            <person name="Umen J.G."/>
            <person name="Toyoda A."/>
            <person name="Nozaki H."/>
        </authorList>
    </citation>
    <scope>NUCLEOTIDE SEQUENCE</scope>
    <source>
        <strain evidence="3">NIES-3785</strain>
        <strain evidence="2">NIES-3786</strain>
    </source>
</reference>
<feature type="compositionally biased region" description="Low complexity" evidence="1">
    <location>
        <begin position="57"/>
        <end position="74"/>
    </location>
</feature>
<gene>
    <name evidence="2" type="ORF">Vretifemale_11307</name>
    <name evidence="3" type="ORF">Vretimale_11923</name>
</gene>
<feature type="compositionally biased region" description="Acidic residues" evidence="1">
    <location>
        <begin position="188"/>
        <end position="198"/>
    </location>
</feature>
<dbReference type="EMBL" id="BNCP01000024">
    <property type="protein sequence ID" value="GIL82505.1"/>
    <property type="molecule type" value="Genomic_DNA"/>
</dbReference>
<feature type="region of interest" description="Disordered" evidence="1">
    <location>
        <begin position="23"/>
        <end position="108"/>
    </location>
</feature>
<protein>
    <submittedName>
        <fullName evidence="2">Uncharacterized protein</fullName>
    </submittedName>
</protein>
<name>A0A8J4CLG3_9CHLO</name>
<organism evidence="2 4">
    <name type="scientific">Volvox reticuliferus</name>
    <dbReference type="NCBI Taxonomy" id="1737510"/>
    <lineage>
        <taxon>Eukaryota</taxon>
        <taxon>Viridiplantae</taxon>
        <taxon>Chlorophyta</taxon>
        <taxon>core chlorophytes</taxon>
        <taxon>Chlorophyceae</taxon>
        <taxon>CS clade</taxon>
        <taxon>Chlamydomonadales</taxon>
        <taxon>Volvocaceae</taxon>
        <taxon>Volvox</taxon>
    </lineage>
</organism>
<dbReference type="EMBL" id="BNCQ01000025">
    <property type="protein sequence ID" value="GIM07888.1"/>
    <property type="molecule type" value="Genomic_DNA"/>
</dbReference>
<feature type="region of interest" description="Disordered" evidence="1">
    <location>
        <begin position="138"/>
        <end position="198"/>
    </location>
</feature>
<feature type="compositionally biased region" description="Low complexity" evidence="1">
    <location>
        <begin position="93"/>
        <end position="106"/>
    </location>
</feature>
<dbReference type="AlphaFoldDB" id="A0A8J4CLG3"/>
<comment type="caution">
    <text evidence="2">The sequence shown here is derived from an EMBL/GenBank/DDBJ whole genome shotgun (WGS) entry which is preliminary data.</text>
</comment>
<evidence type="ECO:0000313" key="4">
    <source>
        <dbReference type="Proteomes" id="UP000747110"/>
    </source>
</evidence>
<evidence type="ECO:0000256" key="1">
    <source>
        <dbReference type="SAM" id="MobiDB-lite"/>
    </source>
</evidence>
<accession>A0A8J4CLG3</accession>
<dbReference type="Proteomes" id="UP000722791">
    <property type="component" value="Unassembled WGS sequence"/>
</dbReference>